<dbReference type="AlphaFoldDB" id="A0A2I2KPF3"/>
<gene>
    <name evidence="2" type="ORF">FRACA_1920016</name>
</gene>
<dbReference type="EMBL" id="FZMO01000104">
    <property type="protein sequence ID" value="SNQ47519.1"/>
    <property type="molecule type" value="Genomic_DNA"/>
</dbReference>
<keyword evidence="1" id="KW-0812">Transmembrane</keyword>
<name>A0A2I2KPF3_9ACTN</name>
<proteinExistence type="predicted"/>
<dbReference type="Proteomes" id="UP000234331">
    <property type="component" value="Unassembled WGS sequence"/>
</dbReference>
<organism evidence="2 3">
    <name type="scientific">Frankia canadensis</name>
    <dbReference type="NCBI Taxonomy" id="1836972"/>
    <lineage>
        <taxon>Bacteria</taxon>
        <taxon>Bacillati</taxon>
        <taxon>Actinomycetota</taxon>
        <taxon>Actinomycetes</taxon>
        <taxon>Frankiales</taxon>
        <taxon>Frankiaceae</taxon>
        <taxon>Frankia</taxon>
    </lineage>
</organism>
<evidence type="ECO:0000313" key="2">
    <source>
        <dbReference type="EMBL" id="SNQ47519.1"/>
    </source>
</evidence>
<accession>A0A2I2KPF3</accession>
<protein>
    <submittedName>
        <fullName evidence="2">Uncharacterized protein</fullName>
    </submittedName>
</protein>
<evidence type="ECO:0000313" key="3">
    <source>
        <dbReference type="Proteomes" id="UP000234331"/>
    </source>
</evidence>
<keyword evidence="1" id="KW-0472">Membrane</keyword>
<keyword evidence="1" id="KW-1133">Transmembrane helix</keyword>
<keyword evidence="3" id="KW-1185">Reference proteome</keyword>
<evidence type="ECO:0000256" key="1">
    <source>
        <dbReference type="SAM" id="Phobius"/>
    </source>
</evidence>
<reference evidence="2 3" key="1">
    <citation type="submission" date="2017-06" db="EMBL/GenBank/DDBJ databases">
        <authorList>
            <person name="Kim H.J."/>
            <person name="Triplett B.A."/>
        </authorList>
    </citation>
    <scope>NUCLEOTIDE SEQUENCE [LARGE SCALE GENOMIC DNA]</scope>
    <source>
        <strain evidence="2">FRACA_ARgP5</strain>
    </source>
</reference>
<feature type="transmembrane region" description="Helical" evidence="1">
    <location>
        <begin position="24"/>
        <end position="44"/>
    </location>
</feature>
<sequence length="124" mass="14513">MLGRRLYDRPADVMWYANHDEVKILGLEHLTIVGIALYSMLVLLPTNDFRILIADRYQIRAVRSVQARNVVFECLLTQADDARTKLHTTLPIDIDWKPRRFEFKPHVKRNLRSMNPETGPQLSQ</sequence>